<proteinExistence type="predicted"/>
<evidence type="ECO:0000313" key="1">
    <source>
        <dbReference type="EMBL" id="KAJ0038270.1"/>
    </source>
</evidence>
<dbReference type="EMBL" id="CM047741">
    <property type="protein sequence ID" value="KAJ0038270.1"/>
    <property type="molecule type" value="Genomic_DNA"/>
</dbReference>
<name>A0ACC0YJS5_9ROSI</name>
<evidence type="ECO:0000313" key="2">
    <source>
        <dbReference type="Proteomes" id="UP001163603"/>
    </source>
</evidence>
<protein>
    <submittedName>
        <fullName evidence="1">Uncharacterized protein</fullName>
    </submittedName>
</protein>
<dbReference type="Proteomes" id="UP001163603">
    <property type="component" value="Chromosome 6"/>
</dbReference>
<gene>
    <name evidence="1" type="ORF">Pint_22569</name>
</gene>
<accession>A0ACC0YJS5</accession>
<sequence length="286" mass="32977">MARFRVQETIGDDGFGMFHRCLDNEDNGKAVYVKSCFIKDGSEGVPVSLISKISLLKQMKHPRITRLQEVFFRINLRHVFQVFEYAGPNLKVFLKRSPDTVRNRQLTKSFMHQILTGISHYHSNNFLHGCLTPYHVVIDIEKIRLKVTDVGMIVRPSGKAPEILLGFKNYSFPADVWSIGCIFAEMVLLKPLFDSEDDFSETIKIFRFMGTPNEQTMPGVTAAHEYLHCFTKTEPKDLSPMFRNHLEPAGLNLLLRMLRLNPSERITVDDALKHEYFRNVFIPDPE</sequence>
<reference evidence="2" key="1">
    <citation type="journal article" date="2023" name="G3 (Bethesda)">
        <title>Genome assembly and association tests identify interacting loci associated with vigor, precocity, and sex in interspecific pistachio rootstocks.</title>
        <authorList>
            <person name="Palmer W."/>
            <person name="Jacygrad E."/>
            <person name="Sagayaradj S."/>
            <person name="Cavanaugh K."/>
            <person name="Han R."/>
            <person name="Bertier L."/>
            <person name="Beede B."/>
            <person name="Kafkas S."/>
            <person name="Golino D."/>
            <person name="Preece J."/>
            <person name="Michelmore R."/>
        </authorList>
    </citation>
    <scope>NUCLEOTIDE SEQUENCE [LARGE SCALE GENOMIC DNA]</scope>
</reference>
<comment type="caution">
    <text evidence="1">The sequence shown here is derived from an EMBL/GenBank/DDBJ whole genome shotgun (WGS) entry which is preliminary data.</text>
</comment>
<keyword evidence="2" id="KW-1185">Reference proteome</keyword>
<organism evidence="1 2">
    <name type="scientific">Pistacia integerrima</name>
    <dbReference type="NCBI Taxonomy" id="434235"/>
    <lineage>
        <taxon>Eukaryota</taxon>
        <taxon>Viridiplantae</taxon>
        <taxon>Streptophyta</taxon>
        <taxon>Embryophyta</taxon>
        <taxon>Tracheophyta</taxon>
        <taxon>Spermatophyta</taxon>
        <taxon>Magnoliopsida</taxon>
        <taxon>eudicotyledons</taxon>
        <taxon>Gunneridae</taxon>
        <taxon>Pentapetalae</taxon>
        <taxon>rosids</taxon>
        <taxon>malvids</taxon>
        <taxon>Sapindales</taxon>
        <taxon>Anacardiaceae</taxon>
        <taxon>Pistacia</taxon>
    </lineage>
</organism>